<dbReference type="Gene3D" id="1.20.58.340">
    <property type="entry name" value="Magnesium transport protein CorA, transmembrane region"/>
    <property type="match status" value="1"/>
</dbReference>
<reference evidence="2" key="1">
    <citation type="submission" date="2024-03" db="EMBL/GenBank/DDBJ databases">
        <authorList>
            <consortium name="ELIXIR-Norway"/>
            <consortium name="Elixir Norway"/>
        </authorList>
    </citation>
    <scope>NUCLEOTIDE SEQUENCE</scope>
</reference>
<evidence type="ECO:0000313" key="3">
    <source>
        <dbReference type="Proteomes" id="UP001497522"/>
    </source>
</evidence>
<evidence type="ECO:0000256" key="1">
    <source>
        <dbReference type="SAM" id="Phobius"/>
    </source>
</evidence>
<keyword evidence="1" id="KW-1133">Transmembrane helix</keyword>
<organism evidence="2 3">
    <name type="scientific">Sphagnum jensenii</name>
    <dbReference type="NCBI Taxonomy" id="128206"/>
    <lineage>
        <taxon>Eukaryota</taxon>
        <taxon>Viridiplantae</taxon>
        <taxon>Streptophyta</taxon>
        <taxon>Embryophyta</taxon>
        <taxon>Bryophyta</taxon>
        <taxon>Sphagnophytina</taxon>
        <taxon>Sphagnopsida</taxon>
        <taxon>Sphagnales</taxon>
        <taxon>Sphagnaceae</taxon>
        <taxon>Sphagnum</taxon>
    </lineage>
</organism>
<dbReference type="EMBL" id="OZ023705">
    <property type="protein sequence ID" value="CAK9875032.1"/>
    <property type="molecule type" value="Genomic_DNA"/>
</dbReference>
<accession>A0ABP1BIP8</accession>
<dbReference type="Proteomes" id="UP001497522">
    <property type="component" value="Chromosome 4"/>
</dbReference>
<gene>
    <name evidence="2" type="ORF">CSSPJE1EN2_LOCUS17281</name>
</gene>
<proteinExistence type="predicted"/>
<feature type="transmembrane region" description="Helical" evidence="1">
    <location>
        <begin position="68"/>
        <end position="90"/>
    </location>
</feature>
<keyword evidence="1" id="KW-0472">Membrane</keyword>
<keyword evidence="1" id="KW-0812">Transmembrane</keyword>
<keyword evidence="3" id="KW-1185">Reference proteome</keyword>
<feature type="transmembrane region" description="Helical" evidence="1">
    <location>
        <begin position="12"/>
        <end position="30"/>
    </location>
</feature>
<sequence length="96" mass="11157">MNMRVTLKNWRKMGRAILGVLRCKTIMMIFQDRMISSQTMKSAMTRLTAQVQKVRDELEQLLYDDDDMVVRLTGLMCMAVFIAVLGYAHYKHLIGI</sequence>
<name>A0ABP1BIP8_9BRYO</name>
<evidence type="ECO:0000313" key="2">
    <source>
        <dbReference type="EMBL" id="CAK9875032.1"/>
    </source>
</evidence>
<protein>
    <submittedName>
        <fullName evidence="2">Uncharacterized protein</fullName>
    </submittedName>
</protein>